<organism evidence="3 4">
    <name type="scientific">Actinacidiphila alni</name>
    <dbReference type="NCBI Taxonomy" id="380248"/>
    <lineage>
        <taxon>Bacteria</taxon>
        <taxon>Bacillati</taxon>
        <taxon>Actinomycetota</taxon>
        <taxon>Actinomycetes</taxon>
        <taxon>Kitasatosporales</taxon>
        <taxon>Streptomycetaceae</taxon>
        <taxon>Actinacidiphila</taxon>
    </lineage>
</organism>
<dbReference type="InterPro" id="IPR006016">
    <property type="entry name" value="UspA"/>
</dbReference>
<dbReference type="PANTHER" id="PTHR46268">
    <property type="entry name" value="STRESS RESPONSE PROTEIN NHAX"/>
    <property type="match status" value="1"/>
</dbReference>
<gene>
    <name evidence="3" type="ORF">SAMN05216251_111173</name>
</gene>
<protein>
    <submittedName>
        <fullName evidence="3">Universal stress protein family protein</fullName>
    </submittedName>
</protein>
<dbReference type="RefSeq" id="WP_093714996.1">
    <property type="nucleotide sequence ID" value="NZ_FONG01000011.1"/>
</dbReference>
<accession>A0A1I2HQ93</accession>
<dbReference type="PRINTS" id="PR01438">
    <property type="entry name" value="UNVRSLSTRESS"/>
</dbReference>
<feature type="domain" description="UspA" evidence="2">
    <location>
        <begin position="1"/>
        <end position="126"/>
    </location>
</feature>
<name>A0A1I2HQ93_9ACTN</name>
<dbReference type="Gene3D" id="3.40.50.620">
    <property type="entry name" value="HUPs"/>
    <property type="match status" value="2"/>
</dbReference>
<dbReference type="STRING" id="380248.SAMN05216251_111173"/>
<feature type="domain" description="UspA" evidence="2">
    <location>
        <begin position="137"/>
        <end position="270"/>
    </location>
</feature>
<comment type="similarity">
    <text evidence="1">Belongs to the universal stress protein A family.</text>
</comment>
<sequence>MTRYVVAGVDGSAASAAALRWAAAEGVARGLALRVVTVSPRRHGTGSAVGRRVATAVAEVRRGHPRLDVVAREIAGVPERVLNDVGAGAELLVVATRGSGGFPGLRLGSVALGVAADAPCAVALVPEESGGSGVPEVAVGVDGHHPDARALDLAFETARRREARLRAVGAWRLPAPYDEQVVMPVEEDRADWEDGELQLLEEALRGRRAKYPSVAVLPDLRLFGPADALVRASGSADLLVVGRGEARTSRGLGGVAHAVAHHTRCPLLLAPRH</sequence>
<dbReference type="Pfam" id="PF00582">
    <property type="entry name" value="Usp"/>
    <property type="match status" value="2"/>
</dbReference>
<evidence type="ECO:0000259" key="2">
    <source>
        <dbReference type="Pfam" id="PF00582"/>
    </source>
</evidence>
<dbReference type="AlphaFoldDB" id="A0A1I2HQ93"/>
<dbReference type="Proteomes" id="UP000199323">
    <property type="component" value="Unassembled WGS sequence"/>
</dbReference>
<dbReference type="PANTHER" id="PTHR46268:SF6">
    <property type="entry name" value="UNIVERSAL STRESS PROTEIN UP12"/>
    <property type="match status" value="1"/>
</dbReference>
<evidence type="ECO:0000256" key="1">
    <source>
        <dbReference type="ARBA" id="ARBA00008791"/>
    </source>
</evidence>
<dbReference type="InterPro" id="IPR006015">
    <property type="entry name" value="Universal_stress_UspA"/>
</dbReference>
<dbReference type="EMBL" id="FONG01000011">
    <property type="protein sequence ID" value="SFF32019.1"/>
    <property type="molecule type" value="Genomic_DNA"/>
</dbReference>
<proteinExistence type="inferred from homology"/>
<dbReference type="InterPro" id="IPR014729">
    <property type="entry name" value="Rossmann-like_a/b/a_fold"/>
</dbReference>
<evidence type="ECO:0000313" key="4">
    <source>
        <dbReference type="Proteomes" id="UP000199323"/>
    </source>
</evidence>
<dbReference type="OrthoDB" id="4867015at2"/>
<evidence type="ECO:0000313" key="3">
    <source>
        <dbReference type="EMBL" id="SFF32019.1"/>
    </source>
</evidence>
<dbReference type="SUPFAM" id="SSF52402">
    <property type="entry name" value="Adenine nucleotide alpha hydrolases-like"/>
    <property type="match status" value="2"/>
</dbReference>
<keyword evidence="4" id="KW-1185">Reference proteome</keyword>
<reference evidence="3 4" key="1">
    <citation type="submission" date="2016-10" db="EMBL/GenBank/DDBJ databases">
        <authorList>
            <person name="de Groot N.N."/>
        </authorList>
    </citation>
    <scope>NUCLEOTIDE SEQUENCE [LARGE SCALE GENOMIC DNA]</scope>
    <source>
        <strain evidence="3 4">CGMCC 4.3510</strain>
    </source>
</reference>